<comment type="caution">
    <text evidence="10">The sequence shown here is derived from an EMBL/GenBank/DDBJ whole genome shotgun (WGS) entry which is preliminary data.</text>
</comment>
<feature type="compositionally biased region" description="Gly residues" evidence="7">
    <location>
        <begin position="351"/>
        <end position="364"/>
    </location>
</feature>
<evidence type="ECO:0000256" key="1">
    <source>
        <dbReference type="ARBA" id="ARBA00004498"/>
    </source>
</evidence>
<accession>A0A9D3RIJ2</accession>
<dbReference type="InterPro" id="IPR008983">
    <property type="entry name" value="Tumour_necrosis_fac-like_dom"/>
</dbReference>
<feature type="compositionally biased region" description="Basic and acidic residues" evidence="7">
    <location>
        <begin position="868"/>
        <end position="878"/>
    </location>
</feature>
<reference evidence="10" key="1">
    <citation type="submission" date="2021-01" db="EMBL/GenBank/DDBJ databases">
        <title>A chromosome-scale assembly of European eel, Anguilla anguilla.</title>
        <authorList>
            <person name="Henkel C."/>
            <person name="Jong-Raadsen S.A."/>
            <person name="Dufour S."/>
            <person name="Weltzien F.-A."/>
            <person name="Palstra A.P."/>
            <person name="Pelster B."/>
            <person name="Spaink H.P."/>
            <person name="Van Den Thillart G.E."/>
            <person name="Jansen H."/>
            <person name="Zahm M."/>
            <person name="Klopp C."/>
            <person name="Cedric C."/>
            <person name="Louis A."/>
            <person name="Berthelot C."/>
            <person name="Parey E."/>
            <person name="Roest Crollius H."/>
            <person name="Montfort J."/>
            <person name="Robinson-Rechavi M."/>
            <person name="Bucao C."/>
            <person name="Bouchez O."/>
            <person name="Gislard M."/>
            <person name="Lluch J."/>
            <person name="Milhes M."/>
            <person name="Lampietro C."/>
            <person name="Lopez Roques C."/>
            <person name="Donnadieu C."/>
            <person name="Braasch I."/>
            <person name="Desvignes T."/>
            <person name="Postlethwait J."/>
            <person name="Bobe J."/>
            <person name="Guiguen Y."/>
            <person name="Dirks R."/>
        </authorList>
    </citation>
    <scope>NUCLEOTIDE SEQUENCE</scope>
    <source>
        <strain evidence="10">Tag_6206</strain>
        <tissue evidence="10">Liver</tissue>
    </source>
</reference>
<keyword evidence="5" id="KW-0175">Coiled coil</keyword>
<comment type="subcellular location">
    <subcellularLocation>
        <location evidence="1">Secreted</location>
        <location evidence="1">Extracellular space</location>
        <location evidence="1">Extracellular matrix</location>
    </subcellularLocation>
</comment>
<feature type="region of interest" description="Disordered" evidence="7">
    <location>
        <begin position="346"/>
        <end position="366"/>
    </location>
</feature>
<keyword evidence="3" id="KW-0272">Extracellular matrix</keyword>
<evidence type="ECO:0000256" key="4">
    <source>
        <dbReference type="ARBA" id="ARBA00022729"/>
    </source>
</evidence>
<dbReference type="SMART" id="SM00110">
    <property type="entry name" value="C1Q"/>
    <property type="match status" value="1"/>
</dbReference>
<dbReference type="AlphaFoldDB" id="A0A9D3RIJ2"/>
<dbReference type="Gene3D" id="2.60.120.40">
    <property type="match status" value="1"/>
</dbReference>
<feature type="domain" description="EMI" evidence="9">
    <location>
        <begin position="57"/>
        <end position="133"/>
    </location>
</feature>
<protein>
    <recommendedName>
        <fullName evidence="12">EMI domain-containing protein</fullName>
    </recommendedName>
</protein>
<feature type="compositionally biased region" description="Polar residues" evidence="7">
    <location>
        <begin position="201"/>
        <end position="213"/>
    </location>
</feature>
<dbReference type="InterPro" id="IPR050392">
    <property type="entry name" value="Collagen/C1q_domain"/>
</dbReference>
<feature type="region of interest" description="Disordered" evidence="7">
    <location>
        <begin position="766"/>
        <end position="797"/>
    </location>
</feature>
<dbReference type="Pfam" id="PF00386">
    <property type="entry name" value="C1q"/>
    <property type="match status" value="1"/>
</dbReference>
<dbReference type="PRINTS" id="PR00007">
    <property type="entry name" value="COMPLEMNTC1Q"/>
</dbReference>
<feature type="region of interest" description="Disordered" evidence="7">
    <location>
        <begin position="861"/>
        <end position="895"/>
    </location>
</feature>
<dbReference type="PANTHER" id="PTHR15427">
    <property type="entry name" value="EMILIN ELASTIN MICROFIBRIL INTERFACE-LOCATED PROTEIN ELASTIN MICROFIBRIL INTERFACER"/>
    <property type="match status" value="1"/>
</dbReference>
<keyword evidence="2" id="KW-0964">Secreted</keyword>
<name>A0A9D3RIJ2_ANGAN</name>
<evidence type="ECO:0000256" key="6">
    <source>
        <dbReference type="ARBA" id="ARBA00023157"/>
    </source>
</evidence>
<proteinExistence type="predicted"/>
<keyword evidence="6" id="KW-1015">Disulfide bond</keyword>
<dbReference type="PROSITE" id="PS50871">
    <property type="entry name" value="C1Q"/>
    <property type="match status" value="1"/>
</dbReference>
<evidence type="ECO:0000259" key="9">
    <source>
        <dbReference type="PROSITE" id="PS51041"/>
    </source>
</evidence>
<dbReference type="InterPro" id="IPR011489">
    <property type="entry name" value="EMI_domain"/>
</dbReference>
<feature type="region of interest" description="Disordered" evidence="7">
    <location>
        <begin position="131"/>
        <end position="152"/>
    </location>
</feature>
<evidence type="ECO:0000256" key="3">
    <source>
        <dbReference type="ARBA" id="ARBA00022530"/>
    </source>
</evidence>
<dbReference type="PROSITE" id="PS51041">
    <property type="entry name" value="EMI"/>
    <property type="match status" value="1"/>
</dbReference>
<evidence type="ECO:0000313" key="10">
    <source>
        <dbReference type="EMBL" id="KAG5831584.1"/>
    </source>
</evidence>
<dbReference type="Pfam" id="PF07546">
    <property type="entry name" value="EMI"/>
    <property type="match status" value="1"/>
</dbReference>
<feature type="compositionally biased region" description="Basic and acidic residues" evidence="7">
    <location>
        <begin position="223"/>
        <end position="234"/>
    </location>
</feature>
<evidence type="ECO:0000256" key="5">
    <source>
        <dbReference type="ARBA" id="ARBA00023054"/>
    </source>
</evidence>
<feature type="compositionally biased region" description="Basic and acidic residues" evidence="7">
    <location>
        <begin position="131"/>
        <end position="140"/>
    </location>
</feature>
<dbReference type="SUPFAM" id="SSF49842">
    <property type="entry name" value="TNF-like"/>
    <property type="match status" value="1"/>
</dbReference>
<feature type="domain" description="C1q" evidence="8">
    <location>
        <begin position="886"/>
        <end position="1031"/>
    </location>
</feature>
<sequence>MMSLAVTARGPQKSDVADFRIKSAGNDRIPRTVATPVTPLPARFSSRLECVAISTWSRNWCAFVEKRVVTVAVSCGTEKYIIKSQSPCPNGTPDCQLVMYKLSARPVYKQQQRTVTSLLWRCCSGYRGDDCEDRDRDGHTADPGNPTAGSGLPGQVCLRYALTRRTVAERLLSQPAGDQTWEQNDFQGPGGPPFDRLHPNTEPSAAAFTSVSQRDLPALDLKPGTDHGTDHDPAEYADYYNSQDHKHERDHDHDHDPDHGTDHGTDAEDYIDYYNHNPDPTGRGGVDVTPSTSPFPDAPQLPSLPLLMDALMAQLGPVLDGFNRTLERLSHEVGGLSQDLARLKQEREGRGGASGGPGPGAGEGGDFEAKLEESFFQLDQVREELRQQRVALEDRMHSQQAMLHYNLTNFKTDTDVKIKRSQKMIQVNLHSLNTSLTEVKQKQEQLEEEVQSGGAHHSPHVEGPVVWDAIRRLDVQVVNNTVKVNALLEDLDLTTENIRDLQRGFRGLEGRIDQTGRDSQIQFMETGLEVEAAKVAVLDRIQELASNLTLQDEQLKDMDSDMDYLYTQLYRINATSTDCDCKALKTGLAKLERDVANVSKSVEENRQGLEEFVEGQDRWEVGGDTLVEDLKQGLLQVKESLAFEQDKSRVLHLNVSQLLASHLASQQEIRGLQESDQRKAAEMKRLASSFSSLLKDAIRHTEVLEVLLGEEVLEFKERPAPAQQEYSIPVLRDRIQQTLVQIKHQNVSLTLLWRAAQEADVAAEDQALGLSEPASRGLRRRSGGPQEEDIPDSLMGDRPDYSVSDFWSLGKEVEDLNAKGLEDHLRVFKDVFSDMDGLAGSEGTLELDKLWALVKRKEEKKRRRQQKEKKAEKRESHGGQKVSLRSRRDASPETAGLTEIRDAPLVFLASTSEGATQTGAVVFERALLNHGEMYSAETGVFRAPAAGVYLFALTVDFGPGPSLARLKRGEATAATLRRGPGELAGPLSRLCLLELEGGEQLRLELSEGTVRRGNAADNTFAGLLLFRNTGGPHGS</sequence>
<feature type="region of interest" description="Disordered" evidence="7">
    <location>
        <begin position="174"/>
        <end position="292"/>
    </location>
</feature>
<gene>
    <name evidence="10" type="ORF">ANANG_G00305250</name>
</gene>
<evidence type="ECO:0000259" key="8">
    <source>
        <dbReference type="PROSITE" id="PS50871"/>
    </source>
</evidence>
<feature type="compositionally biased region" description="Polar residues" evidence="7">
    <location>
        <begin position="176"/>
        <end position="186"/>
    </location>
</feature>
<dbReference type="Proteomes" id="UP001044222">
    <property type="component" value="Chromosome 18"/>
</dbReference>
<feature type="compositionally biased region" description="Basic and acidic residues" evidence="7">
    <location>
        <begin position="243"/>
        <end position="266"/>
    </location>
</feature>
<keyword evidence="11" id="KW-1185">Reference proteome</keyword>
<dbReference type="EMBL" id="JAFIRN010000018">
    <property type="protein sequence ID" value="KAG5831584.1"/>
    <property type="molecule type" value="Genomic_DNA"/>
</dbReference>
<evidence type="ECO:0000313" key="11">
    <source>
        <dbReference type="Proteomes" id="UP001044222"/>
    </source>
</evidence>
<evidence type="ECO:0000256" key="7">
    <source>
        <dbReference type="SAM" id="MobiDB-lite"/>
    </source>
</evidence>
<evidence type="ECO:0000256" key="2">
    <source>
        <dbReference type="ARBA" id="ARBA00022525"/>
    </source>
</evidence>
<evidence type="ECO:0008006" key="12">
    <source>
        <dbReference type="Google" id="ProtNLM"/>
    </source>
</evidence>
<keyword evidence="4" id="KW-0732">Signal</keyword>
<dbReference type="InterPro" id="IPR001073">
    <property type="entry name" value="C1q_dom"/>
</dbReference>
<organism evidence="10 11">
    <name type="scientific">Anguilla anguilla</name>
    <name type="common">European freshwater eel</name>
    <name type="synonym">Muraena anguilla</name>
    <dbReference type="NCBI Taxonomy" id="7936"/>
    <lineage>
        <taxon>Eukaryota</taxon>
        <taxon>Metazoa</taxon>
        <taxon>Chordata</taxon>
        <taxon>Craniata</taxon>
        <taxon>Vertebrata</taxon>
        <taxon>Euteleostomi</taxon>
        <taxon>Actinopterygii</taxon>
        <taxon>Neopterygii</taxon>
        <taxon>Teleostei</taxon>
        <taxon>Anguilliformes</taxon>
        <taxon>Anguillidae</taxon>
        <taxon>Anguilla</taxon>
    </lineage>
</organism>
<dbReference type="PANTHER" id="PTHR15427:SF40">
    <property type="entry name" value="MULTIMERIN-2 PRECURSOR"/>
    <property type="match status" value="1"/>
</dbReference>